<dbReference type="Proteomes" id="UP000582659">
    <property type="component" value="Unassembled WGS sequence"/>
</dbReference>
<evidence type="ECO:0000256" key="2">
    <source>
        <dbReference type="ARBA" id="ARBA00022692"/>
    </source>
</evidence>
<feature type="transmembrane region" description="Helical" evidence="5">
    <location>
        <begin position="255"/>
        <end position="274"/>
    </location>
</feature>
<feature type="transmembrane region" description="Helical" evidence="5">
    <location>
        <begin position="224"/>
        <end position="243"/>
    </location>
</feature>
<feature type="transmembrane region" description="Helical" evidence="5">
    <location>
        <begin position="187"/>
        <end position="212"/>
    </location>
</feature>
<dbReference type="Proteomes" id="UP000659654">
    <property type="component" value="Unassembled WGS sequence"/>
</dbReference>
<keyword evidence="3 5" id="KW-1133">Transmembrane helix</keyword>
<comment type="caution">
    <text evidence="6">The sequence shown here is derived from an EMBL/GenBank/DDBJ whole genome shotgun (WGS) entry which is preliminary data.</text>
</comment>
<reference evidence="6" key="1">
    <citation type="submission" date="2020-09" db="EMBL/GenBank/DDBJ databases">
        <authorList>
            <person name="Kikuchi T."/>
        </authorList>
    </citation>
    <scope>NUCLEOTIDE SEQUENCE</scope>
    <source>
        <strain evidence="6">Ka4C1</strain>
    </source>
</reference>
<keyword evidence="4 5" id="KW-0472">Membrane</keyword>
<dbReference type="Pfam" id="PF03619">
    <property type="entry name" value="Solute_trans_a"/>
    <property type="match status" value="1"/>
</dbReference>
<name>A0A7I8WY13_BURXY</name>
<feature type="transmembrane region" description="Helical" evidence="5">
    <location>
        <begin position="431"/>
        <end position="453"/>
    </location>
</feature>
<keyword evidence="2 5" id="KW-0812">Transmembrane</keyword>
<dbReference type="EMBL" id="CAJFCV020000002">
    <property type="protein sequence ID" value="CAG9100509.1"/>
    <property type="molecule type" value="Genomic_DNA"/>
</dbReference>
<dbReference type="EMBL" id="CAJFDI010000002">
    <property type="protein sequence ID" value="CAD5217148.1"/>
    <property type="molecule type" value="Genomic_DNA"/>
</dbReference>
<dbReference type="SMART" id="SM01417">
    <property type="entry name" value="Solute_trans_a"/>
    <property type="match status" value="1"/>
</dbReference>
<accession>A0A7I8WY13</accession>
<dbReference type="PANTHER" id="PTHR23423">
    <property type="entry name" value="ORGANIC SOLUTE TRANSPORTER-RELATED"/>
    <property type="match status" value="1"/>
</dbReference>
<feature type="transmembrane region" description="Helical" evidence="5">
    <location>
        <begin position="389"/>
        <end position="411"/>
    </location>
</feature>
<evidence type="ECO:0000313" key="6">
    <source>
        <dbReference type="EMBL" id="CAD5217148.1"/>
    </source>
</evidence>
<feature type="transmembrane region" description="Helical" evidence="5">
    <location>
        <begin position="359"/>
        <end position="377"/>
    </location>
</feature>
<dbReference type="GO" id="GO:0016020">
    <property type="term" value="C:membrane"/>
    <property type="evidence" value="ECO:0007669"/>
    <property type="project" value="UniProtKB-SubCell"/>
</dbReference>
<gene>
    <name evidence="6" type="ORF">BXYJ_LOCUS4890</name>
</gene>
<organism evidence="6 7">
    <name type="scientific">Bursaphelenchus xylophilus</name>
    <name type="common">Pinewood nematode worm</name>
    <name type="synonym">Aphelenchoides xylophilus</name>
    <dbReference type="NCBI Taxonomy" id="6326"/>
    <lineage>
        <taxon>Eukaryota</taxon>
        <taxon>Metazoa</taxon>
        <taxon>Ecdysozoa</taxon>
        <taxon>Nematoda</taxon>
        <taxon>Chromadorea</taxon>
        <taxon>Rhabditida</taxon>
        <taxon>Tylenchina</taxon>
        <taxon>Tylenchomorpha</taxon>
        <taxon>Aphelenchoidea</taxon>
        <taxon>Aphelenchoididae</taxon>
        <taxon>Bursaphelenchus</taxon>
    </lineage>
</organism>
<proteinExistence type="predicted"/>
<dbReference type="InterPro" id="IPR005178">
    <property type="entry name" value="Ostalpha/TMEM184C"/>
</dbReference>
<dbReference type="OrthoDB" id="5832279at2759"/>
<evidence type="ECO:0000256" key="4">
    <source>
        <dbReference type="ARBA" id="ARBA00023136"/>
    </source>
</evidence>
<dbReference type="AlphaFoldDB" id="A0A7I8WY13"/>
<evidence type="ECO:0000256" key="1">
    <source>
        <dbReference type="ARBA" id="ARBA00004141"/>
    </source>
</evidence>
<comment type="subcellular location">
    <subcellularLocation>
        <location evidence="1">Membrane</location>
        <topology evidence="1">Multi-pass membrane protein</topology>
    </subcellularLocation>
</comment>
<evidence type="ECO:0000256" key="5">
    <source>
        <dbReference type="SAM" id="Phobius"/>
    </source>
</evidence>
<evidence type="ECO:0000256" key="3">
    <source>
        <dbReference type="ARBA" id="ARBA00022989"/>
    </source>
</evidence>
<protein>
    <submittedName>
        <fullName evidence="6">(pine wood nematode) hypothetical protein</fullName>
    </submittedName>
</protein>
<evidence type="ECO:0000313" key="7">
    <source>
        <dbReference type="Proteomes" id="UP000659654"/>
    </source>
</evidence>
<sequence>MQNFAYKKFFTALLSCDNLLRRSCPNTETQGKRPSPLTPITVKNTLRLGTSVFLESVLRSCWCSALSARNENSLKERKSSKAKHVLHRDRGQRRRSLALGFGGRTVPPHATKNLGLVSFCVFPAVKWSDLMEKMTVNESVFQFVLREVKSMFLPVLRSDFHCGNGSYHEATAPSIFEFVKNLEKSQMIMLIIGSALTLICGVVGIFECCYVYQKISSERRRNKLYFLITLFPISMIFCLVGMFSPRTAPLATSGGMLYFLLCLFVLVSLIRHLTQGRSQLSRELLIAEKRINFQSPPFCCLIPCLPEARPTLRNLRILEFIVLQAPIVRAVVLFIEATITIEIQRDASYEIQLCELGTLISILLAVFGVHTLFRLVADRLAHFGFTWMFRIVDVALFLFSAQHPIIFQNILLRFDLISCTKVLTPAENARFLCNFIIICELFFLSILGFVTLAPSRNRLFDLYKNDDRAPIVENDSLTETIDQSSGTGSVICFNNP</sequence>
<keyword evidence="7" id="KW-1185">Reference proteome</keyword>